<name>A0ABW4MVF7_9BACI</name>
<accession>A0ABW4MVF7</accession>
<organism evidence="1 2">
    <name type="scientific">Fredinandcohnia salidurans</name>
    <dbReference type="NCBI Taxonomy" id="2595041"/>
    <lineage>
        <taxon>Bacteria</taxon>
        <taxon>Bacillati</taxon>
        <taxon>Bacillota</taxon>
        <taxon>Bacilli</taxon>
        <taxon>Bacillales</taxon>
        <taxon>Bacillaceae</taxon>
        <taxon>Fredinandcohnia</taxon>
    </lineage>
</organism>
<protein>
    <submittedName>
        <fullName evidence="1">Uncharacterized protein</fullName>
    </submittedName>
</protein>
<proteinExistence type="predicted"/>
<dbReference type="EMBL" id="JBHUEK010000034">
    <property type="protein sequence ID" value="MFD1781626.1"/>
    <property type="molecule type" value="Genomic_DNA"/>
</dbReference>
<sequence length="313" mass="36790">MEEIQEKMHLRFIEKKLQSYSGFTFEEHARFLLKVIDGQFTFTRLRKDGKIDGYKRLGKNRGIEIYSIFGKEVWTAPDFDKIFGDLKDAIEYAKSHEFLLKKWCLVINFELETEFRHELEDACEENDILFEEINPSVLITKLTQKDKIFTAACYFNAIEAPKLPLSTFSNHELARRALTMIYENNSKSTNEKFELIKEIVSTILKFSFIDNKPIYNGNLYRTIGINTKIYKDFIYSYKFYNTSFLPEKNDIPGNYFTKNEDGIIILKVPNLVPIYLLCKELEKQLEKTGTYKLSEALELCYKFSQPVSLKKMS</sequence>
<evidence type="ECO:0000313" key="1">
    <source>
        <dbReference type="EMBL" id="MFD1781626.1"/>
    </source>
</evidence>
<dbReference type="RefSeq" id="WP_388042045.1">
    <property type="nucleotide sequence ID" value="NZ_JBHUEK010000034.1"/>
</dbReference>
<reference evidence="2" key="1">
    <citation type="journal article" date="2019" name="Int. J. Syst. Evol. Microbiol.">
        <title>The Global Catalogue of Microorganisms (GCM) 10K type strain sequencing project: providing services to taxonomists for standard genome sequencing and annotation.</title>
        <authorList>
            <consortium name="The Broad Institute Genomics Platform"/>
            <consortium name="The Broad Institute Genome Sequencing Center for Infectious Disease"/>
            <person name="Wu L."/>
            <person name="Ma J."/>
        </authorList>
    </citation>
    <scope>NUCLEOTIDE SEQUENCE [LARGE SCALE GENOMIC DNA]</scope>
    <source>
        <strain evidence="2">CCUG 15531</strain>
    </source>
</reference>
<keyword evidence="2" id="KW-1185">Reference proteome</keyword>
<dbReference type="Proteomes" id="UP001597227">
    <property type="component" value="Unassembled WGS sequence"/>
</dbReference>
<evidence type="ECO:0000313" key="2">
    <source>
        <dbReference type="Proteomes" id="UP001597227"/>
    </source>
</evidence>
<comment type="caution">
    <text evidence="1">The sequence shown here is derived from an EMBL/GenBank/DDBJ whole genome shotgun (WGS) entry which is preliminary data.</text>
</comment>
<gene>
    <name evidence="1" type="ORF">ACFSFW_23550</name>
</gene>